<comment type="caution">
    <text evidence="3">The sequence shown here is derived from an EMBL/GenBank/DDBJ whole genome shotgun (WGS) entry which is preliminary data.</text>
</comment>
<evidence type="ECO:0000256" key="2">
    <source>
        <dbReference type="SAM" id="Phobius"/>
    </source>
</evidence>
<feature type="compositionally biased region" description="Low complexity" evidence="1">
    <location>
        <begin position="105"/>
        <end position="122"/>
    </location>
</feature>
<keyword evidence="2" id="KW-0472">Membrane</keyword>
<evidence type="ECO:0000313" key="3">
    <source>
        <dbReference type="EMBL" id="MDA0164011.1"/>
    </source>
</evidence>
<dbReference type="EMBL" id="JAPDOD010000029">
    <property type="protein sequence ID" value="MDA0164011.1"/>
    <property type="molecule type" value="Genomic_DNA"/>
</dbReference>
<dbReference type="Proteomes" id="UP001149140">
    <property type="component" value="Unassembled WGS sequence"/>
</dbReference>
<gene>
    <name evidence="3" type="ORF">OM076_27310</name>
</gene>
<evidence type="ECO:0000313" key="4">
    <source>
        <dbReference type="Proteomes" id="UP001149140"/>
    </source>
</evidence>
<keyword evidence="4" id="KW-1185">Reference proteome</keyword>
<feature type="transmembrane region" description="Helical" evidence="2">
    <location>
        <begin position="20"/>
        <end position="43"/>
    </location>
</feature>
<reference evidence="3" key="1">
    <citation type="submission" date="2022-10" db="EMBL/GenBank/DDBJ databases">
        <title>The WGS of Solirubrobacter ginsenosidimutans DSM 21036.</title>
        <authorList>
            <person name="Jiang Z."/>
        </authorList>
    </citation>
    <scope>NUCLEOTIDE SEQUENCE</scope>
    <source>
        <strain evidence="3">DSM 21036</strain>
    </source>
</reference>
<feature type="region of interest" description="Disordered" evidence="1">
    <location>
        <begin position="153"/>
        <end position="216"/>
    </location>
</feature>
<feature type="compositionally biased region" description="Basic and acidic residues" evidence="1">
    <location>
        <begin position="195"/>
        <end position="209"/>
    </location>
</feature>
<evidence type="ECO:0000256" key="1">
    <source>
        <dbReference type="SAM" id="MobiDB-lite"/>
    </source>
</evidence>
<proteinExistence type="predicted"/>
<dbReference type="AlphaFoldDB" id="A0A9X3S5B8"/>
<organism evidence="3 4">
    <name type="scientific">Solirubrobacter ginsenosidimutans</name>
    <dbReference type="NCBI Taxonomy" id="490573"/>
    <lineage>
        <taxon>Bacteria</taxon>
        <taxon>Bacillati</taxon>
        <taxon>Actinomycetota</taxon>
        <taxon>Thermoleophilia</taxon>
        <taxon>Solirubrobacterales</taxon>
        <taxon>Solirubrobacteraceae</taxon>
        <taxon>Solirubrobacter</taxon>
    </lineage>
</organism>
<dbReference type="RefSeq" id="WP_270043259.1">
    <property type="nucleotide sequence ID" value="NZ_JAPDOD010000029.1"/>
</dbReference>
<protein>
    <submittedName>
        <fullName evidence="3">Uncharacterized protein</fullName>
    </submittedName>
</protein>
<keyword evidence="2" id="KW-0812">Transmembrane</keyword>
<name>A0A9X3S5B8_9ACTN</name>
<keyword evidence="2" id="KW-1133">Transmembrane helix</keyword>
<feature type="compositionally biased region" description="Low complexity" evidence="1">
    <location>
        <begin position="155"/>
        <end position="185"/>
    </location>
</feature>
<accession>A0A9X3S5B8</accession>
<feature type="region of interest" description="Disordered" evidence="1">
    <location>
        <begin position="100"/>
        <end position="122"/>
    </location>
</feature>
<sequence>MTATEPPELSSSPPKPGKPWVWIGLSAVLLVVAVGLGIWAIGLRQDLDDANQQADVQTEQVADTSDDLSQQVDELTAAVNDTSDRLDQAIADGQASADALRQKAADAGQGTDDASQQAADAQQEAQDAIAALDTRLTDLAGQIKAKLADLKAAAEPDATQADATPEPTQTAEPEATEATEAAQEAKPAEPDATEAEEKAKSGEPEKTDPADEDGGG</sequence>